<dbReference type="RefSeq" id="WP_072912035.1">
    <property type="nucleotide sequence ID" value="NZ_FQYQ01000002.1"/>
</dbReference>
<evidence type="ECO:0008006" key="4">
    <source>
        <dbReference type="Google" id="ProtNLM"/>
    </source>
</evidence>
<dbReference type="AlphaFoldDB" id="A0A1M6BCP7"/>
<dbReference type="OrthoDB" id="2051386at2"/>
<evidence type="ECO:0000313" key="2">
    <source>
        <dbReference type="EMBL" id="SHI46489.1"/>
    </source>
</evidence>
<keyword evidence="3" id="KW-1185">Reference proteome</keyword>
<evidence type="ECO:0000256" key="1">
    <source>
        <dbReference type="SAM" id="SignalP"/>
    </source>
</evidence>
<feature type="signal peptide" evidence="1">
    <location>
        <begin position="1"/>
        <end position="30"/>
    </location>
</feature>
<dbReference type="EMBL" id="FQYQ01000002">
    <property type="protein sequence ID" value="SHI46489.1"/>
    <property type="molecule type" value="Genomic_DNA"/>
</dbReference>
<sequence length="308" mass="33288">MTKINSVMKKVFSLGLALTMVMSMVGCGQSADVDTMKTAQIDDEEVAMSAVTYFTKGVYANYAAEAENPDKTYFYVFYGDGSGSIDDGVTGTKTYFEYEVGYDDVTFHIGSVDPTDEVFSVKEFKDSKVVGSFSDGLELVFEPVEGVDTDSFDAVNYVNEKTGEDFVYTDANGWQVKYNPDVIQVNQGGPVTTFVYTGDCAGTCMITATYTVDNKGEGAIKAIGDAWGSDTNYSESIFPGTEDVTCYYAAMPVSDDSNSGLHCSALGRDYMDGALTFEFTVHNSGDDAIDIPVSDAFSAIIDSIEFVQ</sequence>
<dbReference type="Proteomes" id="UP000184185">
    <property type="component" value="Unassembled WGS sequence"/>
</dbReference>
<keyword evidence="1" id="KW-0732">Signal</keyword>
<protein>
    <recommendedName>
        <fullName evidence="4">DUF5067 domain-containing protein</fullName>
    </recommendedName>
</protein>
<organism evidence="2 3">
    <name type="scientific">Pseudobutyrivibrio xylanivorans DSM 14809</name>
    <dbReference type="NCBI Taxonomy" id="1123012"/>
    <lineage>
        <taxon>Bacteria</taxon>
        <taxon>Bacillati</taxon>
        <taxon>Bacillota</taxon>
        <taxon>Clostridia</taxon>
        <taxon>Lachnospirales</taxon>
        <taxon>Lachnospiraceae</taxon>
        <taxon>Pseudobutyrivibrio</taxon>
    </lineage>
</organism>
<reference evidence="2 3" key="1">
    <citation type="submission" date="2016-11" db="EMBL/GenBank/DDBJ databases">
        <authorList>
            <person name="Jaros S."/>
            <person name="Januszkiewicz K."/>
            <person name="Wedrychowicz H."/>
        </authorList>
    </citation>
    <scope>NUCLEOTIDE SEQUENCE [LARGE SCALE GENOMIC DNA]</scope>
    <source>
        <strain evidence="2 3">DSM 14809</strain>
    </source>
</reference>
<gene>
    <name evidence="2" type="ORF">SAMN02745725_00416</name>
</gene>
<feature type="chain" id="PRO_5039617479" description="DUF5067 domain-containing protein" evidence="1">
    <location>
        <begin position="31"/>
        <end position="308"/>
    </location>
</feature>
<dbReference type="PROSITE" id="PS51257">
    <property type="entry name" value="PROKAR_LIPOPROTEIN"/>
    <property type="match status" value="1"/>
</dbReference>
<proteinExistence type="predicted"/>
<accession>A0A1M6BCP7</accession>
<evidence type="ECO:0000313" key="3">
    <source>
        <dbReference type="Proteomes" id="UP000184185"/>
    </source>
</evidence>
<name>A0A1M6BCP7_PSEXY</name>